<accession>A0A7W8JUW6</accession>
<dbReference type="RefSeq" id="WP_184133016.1">
    <property type="nucleotide sequence ID" value="NZ_JACHFL010000006.1"/>
</dbReference>
<keyword evidence="2" id="KW-1185">Reference proteome</keyword>
<evidence type="ECO:0000313" key="2">
    <source>
        <dbReference type="Proteomes" id="UP000552709"/>
    </source>
</evidence>
<sequence>MSALSVPSLFAAACLRRHLPVRPQSCAPKRLLFSMGFFMRVLPIFCLLLPGGASAAQIDCTTLRLDVNGCLAYQEVEVFPNPAKQTAVKLDQQTKPFQISLCGVTITADRGQYSFKTKDIKTLATVLGTGLSWRYVIYGEHQAAGRTTYPEAATVTIALPDSFHNQVRITGYFSGRYLPADALMAVRIDGGKLLPLLFNGTFRDVEIGPKMSKMEFFLKSGKPLHWEKMVLDVANSQMTFVKRAPFPVVR</sequence>
<comment type="caution">
    <text evidence="1">The sequence shown here is derived from an EMBL/GenBank/DDBJ whole genome shotgun (WGS) entry which is preliminary data.</text>
</comment>
<name>A0A7W8JUW6_9DEIO</name>
<gene>
    <name evidence="1" type="ORF">HNQ08_002786</name>
</gene>
<proteinExistence type="predicted"/>
<dbReference type="EMBL" id="JACHFL010000006">
    <property type="protein sequence ID" value="MBB5363680.1"/>
    <property type="molecule type" value="Genomic_DNA"/>
</dbReference>
<evidence type="ECO:0000313" key="1">
    <source>
        <dbReference type="EMBL" id="MBB5363680.1"/>
    </source>
</evidence>
<organism evidence="1 2">
    <name type="scientific">Deinococcus humi</name>
    <dbReference type="NCBI Taxonomy" id="662880"/>
    <lineage>
        <taxon>Bacteria</taxon>
        <taxon>Thermotogati</taxon>
        <taxon>Deinococcota</taxon>
        <taxon>Deinococci</taxon>
        <taxon>Deinococcales</taxon>
        <taxon>Deinococcaceae</taxon>
        <taxon>Deinococcus</taxon>
    </lineage>
</organism>
<dbReference type="AlphaFoldDB" id="A0A7W8JUW6"/>
<reference evidence="1 2" key="1">
    <citation type="submission" date="2020-08" db="EMBL/GenBank/DDBJ databases">
        <title>Genomic Encyclopedia of Type Strains, Phase IV (KMG-IV): sequencing the most valuable type-strain genomes for metagenomic binning, comparative biology and taxonomic classification.</title>
        <authorList>
            <person name="Goeker M."/>
        </authorList>
    </citation>
    <scope>NUCLEOTIDE SEQUENCE [LARGE SCALE GENOMIC DNA]</scope>
    <source>
        <strain evidence="1 2">DSM 27939</strain>
    </source>
</reference>
<protein>
    <submittedName>
        <fullName evidence="1">Uncharacterized protein</fullName>
    </submittedName>
</protein>
<dbReference type="Proteomes" id="UP000552709">
    <property type="component" value="Unassembled WGS sequence"/>
</dbReference>